<evidence type="ECO:0000313" key="2">
    <source>
        <dbReference type="EMBL" id="MQL68756.1"/>
    </source>
</evidence>
<dbReference type="Proteomes" id="UP000652761">
    <property type="component" value="Unassembled WGS sequence"/>
</dbReference>
<dbReference type="EMBL" id="NMUH01000021">
    <property type="protein sequence ID" value="MQL68756.1"/>
    <property type="molecule type" value="Genomic_DNA"/>
</dbReference>
<accession>A0A843TET2</accession>
<proteinExistence type="predicted"/>
<reference evidence="2" key="1">
    <citation type="submission" date="2017-07" db="EMBL/GenBank/DDBJ databases">
        <title>Taro Niue Genome Assembly and Annotation.</title>
        <authorList>
            <person name="Atibalentja N."/>
            <person name="Keating K."/>
            <person name="Fields C.J."/>
        </authorList>
    </citation>
    <scope>NUCLEOTIDE SEQUENCE</scope>
    <source>
        <strain evidence="2">Niue_2</strain>
        <tissue evidence="2">Leaf</tissue>
    </source>
</reference>
<evidence type="ECO:0000256" key="1">
    <source>
        <dbReference type="SAM" id="MobiDB-lite"/>
    </source>
</evidence>
<gene>
    <name evidence="2" type="ORF">Taro_001057</name>
</gene>
<organism evidence="2 3">
    <name type="scientific">Colocasia esculenta</name>
    <name type="common">Wild taro</name>
    <name type="synonym">Arum esculentum</name>
    <dbReference type="NCBI Taxonomy" id="4460"/>
    <lineage>
        <taxon>Eukaryota</taxon>
        <taxon>Viridiplantae</taxon>
        <taxon>Streptophyta</taxon>
        <taxon>Embryophyta</taxon>
        <taxon>Tracheophyta</taxon>
        <taxon>Spermatophyta</taxon>
        <taxon>Magnoliopsida</taxon>
        <taxon>Liliopsida</taxon>
        <taxon>Araceae</taxon>
        <taxon>Aroideae</taxon>
        <taxon>Colocasieae</taxon>
        <taxon>Colocasia</taxon>
    </lineage>
</organism>
<protein>
    <submittedName>
        <fullName evidence="2">Uncharacterized protein</fullName>
    </submittedName>
</protein>
<feature type="region of interest" description="Disordered" evidence="1">
    <location>
        <begin position="77"/>
        <end position="104"/>
    </location>
</feature>
<feature type="region of interest" description="Disordered" evidence="1">
    <location>
        <begin position="1"/>
        <end position="43"/>
    </location>
</feature>
<sequence length="104" mass="11385">MCPHRHCASNDPTFRTPARDPEGRIATHRFEDPEGYKKKGAYPENLQNTTLSSLGYKISQHSLSLLLTTHGAIAASATRPTLSSRDEEPLAEGSRGLILANKVQ</sequence>
<feature type="compositionally biased region" description="Basic and acidic residues" evidence="1">
    <location>
        <begin position="17"/>
        <end position="37"/>
    </location>
</feature>
<name>A0A843TET2_COLES</name>
<evidence type="ECO:0000313" key="3">
    <source>
        <dbReference type="Proteomes" id="UP000652761"/>
    </source>
</evidence>
<keyword evidence="3" id="KW-1185">Reference proteome</keyword>
<dbReference type="AlphaFoldDB" id="A0A843TET2"/>
<comment type="caution">
    <text evidence="2">The sequence shown here is derived from an EMBL/GenBank/DDBJ whole genome shotgun (WGS) entry which is preliminary data.</text>
</comment>